<dbReference type="RefSeq" id="XP_007511040.1">
    <property type="nucleotide sequence ID" value="XM_007510978.1"/>
</dbReference>
<dbReference type="SUPFAM" id="SSF55811">
    <property type="entry name" value="Nudix"/>
    <property type="match status" value="1"/>
</dbReference>
<feature type="compositionally biased region" description="Low complexity" evidence="1">
    <location>
        <begin position="117"/>
        <end position="131"/>
    </location>
</feature>
<reference evidence="2 3" key="1">
    <citation type="submission" date="2011-10" db="EMBL/GenBank/DDBJ databases">
        <authorList>
            <person name="Genoscope - CEA"/>
        </authorList>
    </citation>
    <scope>NUCLEOTIDE SEQUENCE [LARGE SCALE GENOMIC DNA]</scope>
    <source>
        <strain evidence="2 3">RCC 1105</strain>
    </source>
</reference>
<organism evidence="2 3">
    <name type="scientific">Bathycoccus prasinos</name>
    <dbReference type="NCBI Taxonomy" id="41875"/>
    <lineage>
        <taxon>Eukaryota</taxon>
        <taxon>Viridiplantae</taxon>
        <taxon>Chlorophyta</taxon>
        <taxon>Mamiellophyceae</taxon>
        <taxon>Mamiellales</taxon>
        <taxon>Bathycoccaceae</taxon>
        <taxon>Bathycoccus</taxon>
    </lineage>
</organism>
<evidence type="ECO:0000313" key="2">
    <source>
        <dbReference type="EMBL" id="CCO66600.1"/>
    </source>
</evidence>
<dbReference type="AlphaFoldDB" id="K8F3E6"/>
<keyword evidence="3" id="KW-1185">Reference proteome</keyword>
<evidence type="ECO:0000313" key="3">
    <source>
        <dbReference type="Proteomes" id="UP000198341"/>
    </source>
</evidence>
<dbReference type="eggNOG" id="ENOG502S3IU">
    <property type="taxonomic scope" value="Eukaryota"/>
</dbReference>
<evidence type="ECO:0000256" key="1">
    <source>
        <dbReference type="SAM" id="MobiDB-lite"/>
    </source>
</evidence>
<name>K8F3E6_9CHLO</name>
<evidence type="ECO:0008006" key="4">
    <source>
        <dbReference type="Google" id="ProtNLM"/>
    </source>
</evidence>
<accession>K8F3E6</accession>
<dbReference type="Gene3D" id="3.90.79.10">
    <property type="entry name" value="Nucleoside Triphosphate Pyrophosphohydrolase"/>
    <property type="match status" value="1"/>
</dbReference>
<proteinExistence type="predicted"/>
<sequence>MSMMMPLLVPLLLSRKKRVRSTALFTTEESTFDLLMMLMFSLFSSRDWNDEISPFYPLSFSVASSFSSSIRRMLLAQKRFRGISFSSSSSLSSSRGCRCVWSRGYTWCYERRFGGRTTPRFSSSSSPSNTPTERREEDKEEALKEEIEIMTNPRSPRSHDGDHFRGQTVQETVAYKRYLAVYDRTVEFSSPATTPANAEEKISIKYDIVGHPRSGFRFVAVLPFHSGTREFTVCREYIQSVNASGVTVPTGGHEPEKHGEDIANAAKAEMNEEAKLVGGRLVNLMEKKSENEGDREVGEEEGFIETKWCRNKFVPFLCVDPKDVEEGQEGKLDVEEFALETFRVDLKELKRMMYSGEMMLPSIITCQMSLDYLVKSGLISKDEYHGSS</sequence>
<dbReference type="EMBL" id="FO082270">
    <property type="protein sequence ID" value="CCO66600.1"/>
    <property type="molecule type" value="Genomic_DNA"/>
</dbReference>
<dbReference type="InterPro" id="IPR015797">
    <property type="entry name" value="NUDIX_hydrolase-like_dom_sf"/>
</dbReference>
<dbReference type="OrthoDB" id="185493at2759"/>
<dbReference type="KEGG" id="bpg:Bathy09g02610"/>
<feature type="compositionally biased region" description="Basic and acidic residues" evidence="1">
    <location>
        <begin position="132"/>
        <end position="142"/>
    </location>
</feature>
<dbReference type="Proteomes" id="UP000198341">
    <property type="component" value="Chromosome 9"/>
</dbReference>
<gene>
    <name evidence="2" type="ORF">Bathy09g02610</name>
</gene>
<dbReference type="GeneID" id="19013768"/>
<feature type="region of interest" description="Disordered" evidence="1">
    <location>
        <begin position="117"/>
        <end position="142"/>
    </location>
</feature>
<protein>
    <recommendedName>
        <fullName evidence="4">Nudix hydrolase domain-containing protein</fullName>
    </recommendedName>
</protein>